<evidence type="ECO:0000256" key="9">
    <source>
        <dbReference type="PIRSR" id="PIRSR038994-1"/>
    </source>
</evidence>
<dbReference type="EC" id="3.5.1.25" evidence="2 8"/>
<evidence type="ECO:0000256" key="2">
    <source>
        <dbReference type="ARBA" id="ARBA00011899"/>
    </source>
</evidence>
<comment type="similarity">
    <text evidence="1 8">Belongs to the metallo-dependent hydrolases superfamily. NagA family.</text>
</comment>
<dbReference type="AlphaFoldDB" id="A0A6A4WSE2"/>
<dbReference type="CDD" id="cd00854">
    <property type="entry name" value="NagA"/>
    <property type="match status" value="1"/>
</dbReference>
<evidence type="ECO:0000256" key="1">
    <source>
        <dbReference type="ARBA" id="ARBA00010716"/>
    </source>
</evidence>
<comment type="cofactor">
    <cofactor evidence="11">
        <name>a divalent metal cation</name>
        <dbReference type="ChEBI" id="CHEBI:60240"/>
    </cofactor>
    <text evidence="11">Binds 1 divalent metal cation per subunit.</text>
</comment>
<protein>
    <recommendedName>
        <fullName evidence="3 8">N-acetylglucosamine-6-phosphate deacetylase</fullName>
        <ecNumber evidence="2 8">3.5.1.25</ecNumber>
    </recommendedName>
</protein>
<dbReference type="NCBIfam" id="TIGR00221">
    <property type="entry name" value="nagA"/>
    <property type="match status" value="1"/>
</dbReference>
<feature type="binding site" evidence="10">
    <location>
        <position position="145"/>
    </location>
    <ligand>
        <name>substrate</name>
    </ligand>
</feature>
<dbReference type="PANTHER" id="PTHR11113:SF14">
    <property type="entry name" value="N-ACETYLGLUCOSAMINE-6-PHOSPHATE DEACETYLASE"/>
    <property type="match status" value="1"/>
</dbReference>
<evidence type="ECO:0000256" key="8">
    <source>
        <dbReference type="PIRNR" id="PIRNR038994"/>
    </source>
</evidence>
<dbReference type="GO" id="GO:0106279">
    <property type="term" value="P:negative regulation of UDP-N-acetylglucosamine biosynthetic process"/>
    <property type="evidence" value="ECO:0007669"/>
    <property type="project" value="UniProtKB-ARBA"/>
</dbReference>
<keyword evidence="4 11" id="KW-0479">Metal-binding</keyword>
<evidence type="ECO:0000256" key="5">
    <source>
        <dbReference type="ARBA" id="ARBA00022801"/>
    </source>
</evidence>
<dbReference type="InterPro" id="IPR003764">
    <property type="entry name" value="GlcNAc_6-P_deAcase"/>
</dbReference>
<dbReference type="GO" id="GO:0046872">
    <property type="term" value="F:metal ion binding"/>
    <property type="evidence" value="ECO:0007669"/>
    <property type="project" value="UniProtKB-KW"/>
</dbReference>
<evidence type="ECO:0000313" key="13">
    <source>
        <dbReference type="EMBL" id="KAF0305552.1"/>
    </source>
</evidence>
<dbReference type="GO" id="GO:0019262">
    <property type="term" value="P:N-acetylneuraminate catabolic process"/>
    <property type="evidence" value="ECO:0007669"/>
    <property type="project" value="UniProtKB-ARBA"/>
</dbReference>
<evidence type="ECO:0000256" key="4">
    <source>
        <dbReference type="ARBA" id="ARBA00022723"/>
    </source>
</evidence>
<dbReference type="InterPro" id="IPR006680">
    <property type="entry name" value="Amidohydro-rel"/>
</dbReference>
<feature type="binding site" evidence="10">
    <location>
        <begin position="225"/>
        <end position="226"/>
    </location>
    <ligand>
        <name>substrate</name>
    </ligand>
</feature>
<dbReference type="PANTHER" id="PTHR11113">
    <property type="entry name" value="N-ACETYLGLUCOSAMINE-6-PHOSPHATE DEACETYLASE"/>
    <property type="match status" value="1"/>
</dbReference>
<keyword evidence="14" id="KW-1185">Reference proteome</keyword>
<dbReference type="GO" id="GO:0008448">
    <property type="term" value="F:N-acetylglucosamine-6-phosphate deacetylase activity"/>
    <property type="evidence" value="ECO:0007669"/>
    <property type="project" value="UniProtKB-UniRule"/>
</dbReference>
<dbReference type="EMBL" id="VIIS01000742">
    <property type="protein sequence ID" value="KAF0305552.1"/>
    <property type="molecule type" value="Genomic_DNA"/>
</dbReference>
<dbReference type="Gene3D" id="3.20.20.140">
    <property type="entry name" value="Metal-dependent hydrolases"/>
    <property type="match status" value="1"/>
</dbReference>
<evidence type="ECO:0000256" key="6">
    <source>
        <dbReference type="ARBA" id="ARBA00023277"/>
    </source>
</evidence>
<dbReference type="Pfam" id="PF01979">
    <property type="entry name" value="Amidohydro_1"/>
    <property type="match status" value="1"/>
</dbReference>
<dbReference type="InterPro" id="IPR032466">
    <property type="entry name" value="Metal_Hydrolase"/>
</dbReference>
<reference evidence="13 14" key="1">
    <citation type="submission" date="2019-07" db="EMBL/GenBank/DDBJ databases">
        <title>Draft genome assembly of a fouling barnacle, Amphibalanus amphitrite (Darwin, 1854): The first reference genome for Thecostraca.</title>
        <authorList>
            <person name="Kim W."/>
        </authorList>
    </citation>
    <scope>NUCLEOTIDE SEQUENCE [LARGE SCALE GENOMIC DNA]</scope>
    <source>
        <strain evidence="13">SNU_AA5</strain>
        <tissue evidence="13">Soma without cirri and trophi</tissue>
    </source>
</reference>
<dbReference type="SUPFAM" id="SSF51556">
    <property type="entry name" value="Metallo-dependent hydrolases"/>
    <property type="match status" value="1"/>
</dbReference>
<dbReference type="GO" id="GO:0006046">
    <property type="term" value="P:N-acetylglucosamine catabolic process"/>
    <property type="evidence" value="ECO:0007669"/>
    <property type="project" value="TreeGrafter"/>
</dbReference>
<dbReference type="Proteomes" id="UP000440578">
    <property type="component" value="Unassembled WGS sequence"/>
</dbReference>
<dbReference type="InterPro" id="IPR011059">
    <property type="entry name" value="Metal-dep_hydrolase_composite"/>
</dbReference>
<feature type="binding site" evidence="10">
    <location>
        <position position="261"/>
    </location>
    <ligand>
        <name>substrate</name>
    </ligand>
</feature>
<evidence type="ECO:0000313" key="14">
    <source>
        <dbReference type="Proteomes" id="UP000440578"/>
    </source>
</evidence>
<dbReference type="PIRSF" id="PIRSF038994">
    <property type="entry name" value="NagA"/>
    <property type="match status" value="1"/>
</dbReference>
<comment type="caution">
    <text evidence="13">The sequence shown here is derived from an EMBL/GenBank/DDBJ whole genome shotgun (WGS) entry which is preliminary data.</text>
</comment>
<organism evidence="13 14">
    <name type="scientific">Amphibalanus amphitrite</name>
    <name type="common">Striped barnacle</name>
    <name type="synonym">Balanus amphitrite</name>
    <dbReference type="NCBI Taxonomy" id="1232801"/>
    <lineage>
        <taxon>Eukaryota</taxon>
        <taxon>Metazoa</taxon>
        <taxon>Ecdysozoa</taxon>
        <taxon>Arthropoda</taxon>
        <taxon>Crustacea</taxon>
        <taxon>Multicrustacea</taxon>
        <taxon>Cirripedia</taxon>
        <taxon>Thoracica</taxon>
        <taxon>Thoracicalcarea</taxon>
        <taxon>Balanomorpha</taxon>
        <taxon>Balanoidea</taxon>
        <taxon>Balanidae</taxon>
        <taxon>Amphibalaninae</taxon>
        <taxon>Amphibalanus</taxon>
    </lineage>
</organism>
<evidence type="ECO:0000256" key="3">
    <source>
        <dbReference type="ARBA" id="ARBA00018029"/>
    </source>
</evidence>
<accession>A0A6A4WSE2</accession>
<name>A0A6A4WSE2_AMPAM</name>
<feature type="domain" description="Amidohydrolase-related" evidence="12">
    <location>
        <begin position="53"/>
        <end position="390"/>
    </location>
</feature>
<feature type="binding site" evidence="11">
    <location>
        <position position="222"/>
    </location>
    <ligand>
        <name>Zn(2+)</name>
        <dbReference type="ChEBI" id="CHEBI:29105"/>
    </ligand>
</feature>
<evidence type="ECO:0000256" key="7">
    <source>
        <dbReference type="ARBA" id="ARBA00047647"/>
    </source>
</evidence>
<gene>
    <name evidence="13" type="primary">amdhd2</name>
    <name evidence="13" type="ORF">FJT64_022802</name>
</gene>
<feature type="binding site" evidence="11">
    <location>
        <position position="134"/>
    </location>
    <ligand>
        <name>Zn(2+)</name>
        <dbReference type="ChEBI" id="CHEBI:29105"/>
    </ligand>
</feature>
<evidence type="ECO:0000256" key="11">
    <source>
        <dbReference type="PIRSR" id="PIRSR038994-3"/>
    </source>
</evidence>
<proteinExistence type="inferred from homology"/>
<feature type="active site" description="Proton donor/acceptor" evidence="9">
    <location>
        <position position="283"/>
    </location>
</feature>
<dbReference type="FunFam" id="3.20.20.140:FF:000023">
    <property type="entry name" value="N-acetylglucosamine-6-phosphate deacetylase"/>
    <property type="match status" value="1"/>
</dbReference>
<dbReference type="Gene3D" id="2.30.40.10">
    <property type="entry name" value="Urease, subunit C, domain 1"/>
    <property type="match status" value="1"/>
</dbReference>
<feature type="binding site" evidence="10">
    <location>
        <position position="233"/>
    </location>
    <ligand>
        <name>substrate</name>
    </ligand>
</feature>
<sequence length="404" mass="43997">MPVTQFKNCRILRDHELVREDLWVENGRIINPEELFYVQKRPPAFQVDCRGSIVAPGFIDVQINGGFGYDFSFDEDKTEEAVSVVARGLLAHGVTSFLPTVITSTPETYRKVLPRLNKRPGGEDGAGVLGAHLEGPFISREKKGAHPVQHIRPLEKGFETVKEVYGCLDNVAMVTLAPELENACDAVEGLTERGIVVSTGHSAGSIMDGERAFKSGARFMTHLFNAMTKFHHRDPGIIGMLTSKRLPLHELYYGIISDGIHTHPAALRIAYKTHPNGLCLVTDAVAPMGLGSGRHHIGDMDVVIEGERALIEGTDTLCGSIVTMDGCIRHFMHSARCTTVEALEAASLHPATALGITAQKGTLEYGSDADFVMLSDDVFVRATYIAGRQVFAAPGQAFIHEPVQ</sequence>
<keyword evidence="5 8" id="KW-0378">Hydrolase</keyword>
<comment type="catalytic activity">
    <reaction evidence="7 8">
        <text>N-acetyl-D-glucosamine 6-phosphate + H2O = D-glucosamine 6-phosphate + acetate</text>
        <dbReference type="Rhea" id="RHEA:22936"/>
        <dbReference type="ChEBI" id="CHEBI:15377"/>
        <dbReference type="ChEBI" id="CHEBI:30089"/>
        <dbReference type="ChEBI" id="CHEBI:57513"/>
        <dbReference type="ChEBI" id="CHEBI:58725"/>
        <dbReference type="EC" id="3.5.1.25"/>
    </reaction>
</comment>
<feature type="binding site" evidence="11">
    <location>
        <position position="201"/>
    </location>
    <ligand>
        <name>Zn(2+)</name>
        <dbReference type="ChEBI" id="CHEBI:29105"/>
    </ligand>
</feature>
<evidence type="ECO:0000259" key="12">
    <source>
        <dbReference type="Pfam" id="PF01979"/>
    </source>
</evidence>
<dbReference type="OrthoDB" id="10264777at2759"/>
<feature type="binding site" evidence="10">
    <location>
        <begin position="317"/>
        <end position="319"/>
    </location>
    <ligand>
        <name>substrate</name>
    </ligand>
</feature>
<evidence type="ECO:0000256" key="10">
    <source>
        <dbReference type="PIRSR" id="PIRSR038994-2"/>
    </source>
</evidence>
<dbReference type="SUPFAM" id="SSF51338">
    <property type="entry name" value="Composite domain of metallo-dependent hydrolases"/>
    <property type="match status" value="1"/>
</dbReference>
<keyword evidence="6 8" id="KW-0119">Carbohydrate metabolism</keyword>